<evidence type="ECO:0000259" key="3">
    <source>
        <dbReference type="Pfam" id="PF00685"/>
    </source>
</evidence>
<proteinExistence type="inferred from homology"/>
<dbReference type="SUPFAM" id="SSF52540">
    <property type="entry name" value="P-loop containing nucleoside triphosphate hydrolases"/>
    <property type="match status" value="1"/>
</dbReference>
<dbReference type="Gene3D" id="3.40.50.300">
    <property type="entry name" value="P-loop containing nucleotide triphosphate hydrolases"/>
    <property type="match status" value="1"/>
</dbReference>
<dbReference type="GeneID" id="106156293"/>
<organism evidence="4 5">
    <name type="scientific">Lingula anatina</name>
    <name type="common">Brachiopod</name>
    <name type="synonym">Lingula unguis</name>
    <dbReference type="NCBI Taxonomy" id="7574"/>
    <lineage>
        <taxon>Eukaryota</taxon>
        <taxon>Metazoa</taxon>
        <taxon>Spiralia</taxon>
        <taxon>Lophotrochozoa</taxon>
        <taxon>Brachiopoda</taxon>
        <taxon>Linguliformea</taxon>
        <taxon>Lingulata</taxon>
        <taxon>Lingulida</taxon>
        <taxon>Linguloidea</taxon>
        <taxon>Lingulidae</taxon>
        <taxon>Lingula</taxon>
    </lineage>
</organism>
<dbReference type="Proteomes" id="UP000085678">
    <property type="component" value="Unplaced"/>
</dbReference>
<dbReference type="InterPro" id="IPR000863">
    <property type="entry name" value="Sulfotransferase_dom"/>
</dbReference>
<feature type="domain" description="Sulfotransferase" evidence="3">
    <location>
        <begin position="112"/>
        <end position="343"/>
    </location>
</feature>
<dbReference type="OrthoDB" id="205623at2759"/>
<protein>
    <submittedName>
        <fullName evidence="5">Bile salt sulfotransferase isoform X1</fullName>
    </submittedName>
</protein>
<accession>A0A1S3HN52</accession>
<reference evidence="5" key="1">
    <citation type="submission" date="2025-08" db="UniProtKB">
        <authorList>
            <consortium name="RefSeq"/>
        </authorList>
    </citation>
    <scope>IDENTIFICATION</scope>
    <source>
        <tissue evidence="5">Gonads</tissue>
    </source>
</reference>
<dbReference type="InParanoid" id="A0A1S3HN52"/>
<keyword evidence="4" id="KW-1185">Reference proteome</keyword>
<sequence length="352" mass="40895">MCEIRDNVCQTEALKYQKLKFKPFKMVFGFISAFFRRLYLTIIDLYTLPELRPMLFGFMKQRLLGGGANIEKVHDGHGGIVSTLFVDGVPLPPFPSLRSNLRQIDKFQVRSDDIWIVNWPKSGTHWMWEVVMMLSSGQAQLRDSVKVGAMFPEACTLQATEKMTSPRVLDTHVPFKLFPKAALKSKIIYTVRNPKDACVSAYHHQKGMAVHNKVSWEGTFELVTNGKAHYGDWFDHVEEWLKVLENNPNALIVTYEDMKMDLKKQVRRVAEFLGYKRSEKFYDDVAKLCSFGNMKKEKRDIKSAWSKESAGIYRKGTVGDWKNYFTVAQNEKFNEIYNRRMKNINLDLKFEL</sequence>
<name>A0A1S3HN52_LINAN</name>
<dbReference type="KEGG" id="lak:106156293"/>
<dbReference type="RefSeq" id="XP_013386936.1">
    <property type="nucleotide sequence ID" value="XM_013531482.2"/>
</dbReference>
<evidence type="ECO:0000256" key="2">
    <source>
        <dbReference type="ARBA" id="ARBA00022679"/>
    </source>
</evidence>
<dbReference type="GO" id="GO:0008146">
    <property type="term" value="F:sulfotransferase activity"/>
    <property type="evidence" value="ECO:0007669"/>
    <property type="project" value="InterPro"/>
</dbReference>
<dbReference type="AlphaFoldDB" id="A0A1S3HN52"/>
<dbReference type="InterPro" id="IPR027417">
    <property type="entry name" value="P-loop_NTPase"/>
</dbReference>
<evidence type="ECO:0000256" key="1">
    <source>
        <dbReference type="ARBA" id="ARBA00005771"/>
    </source>
</evidence>
<evidence type="ECO:0000313" key="4">
    <source>
        <dbReference type="Proteomes" id="UP000085678"/>
    </source>
</evidence>
<dbReference type="PANTHER" id="PTHR11783">
    <property type="entry name" value="SULFOTRANSFERASE SULT"/>
    <property type="match status" value="1"/>
</dbReference>
<evidence type="ECO:0000313" key="5">
    <source>
        <dbReference type="RefSeq" id="XP_013386936.1"/>
    </source>
</evidence>
<keyword evidence="2" id="KW-0808">Transferase</keyword>
<dbReference type="Pfam" id="PF00685">
    <property type="entry name" value="Sulfotransfer_1"/>
    <property type="match status" value="1"/>
</dbReference>
<gene>
    <name evidence="5" type="primary">LOC106156293</name>
</gene>
<comment type="similarity">
    <text evidence="1">Belongs to the sulfotransferase 1 family.</text>
</comment>